<evidence type="ECO:0000313" key="3">
    <source>
        <dbReference type="Proteomes" id="UP000625631"/>
    </source>
</evidence>
<accession>A0ABS0Q4Y0</accession>
<dbReference type="RefSeq" id="WP_198074628.1">
    <property type="nucleotide sequence ID" value="NZ_JAEDAE010000002.1"/>
</dbReference>
<protein>
    <submittedName>
        <fullName evidence="2">Uncharacterized protein</fullName>
    </submittedName>
</protein>
<reference evidence="2 3" key="1">
    <citation type="submission" date="2020-12" db="EMBL/GenBank/DDBJ databases">
        <title>Hymenobacter sp.</title>
        <authorList>
            <person name="Kim M.K."/>
        </authorList>
    </citation>
    <scope>NUCLEOTIDE SEQUENCE [LARGE SCALE GENOMIC DNA]</scope>
    <source>
        <strain evidence="2 3">BT442</strain>
    </source>
</reference>
<keyword evidence="3" id="KW-1185">Reference proteome</keyword>
<dbReference type="Proteomes" id="UP000625631">
    <property type="component" value="Unassembled WGS sequence"/>
</dbReference>
<gene>
    <name evidence="2" type="ORF">I7X13_05050</name>
</gene>
<sequence>MKTAPNPAHPASLADPKIMKTARRDHTPAARFEGFEEVTGEQGHRCLPPFPIVPQVLRLPDFGRPWL</sequence>
<dbReference type="EMBL" id="JAEDAE010000002">
    <property type="protein sequence ID" value="MBH8557403.1"/>
    <property type="molecule type" value="Genomic_DNA"/>
</dbReference>
<organism evidence="2 3">
    <name type="scientific">Hymenobacter negativus</name>
    <dbReference type="NCBI Taxonomy" id="2795026"/>
    <lineage>
        <taxon>Bacteria</taxon>
        <taxon>Pseudomonadati</taxon>
        <taxon>Bacteroidota</taxon>
        <taxon>Cytophagia</taxon>
        <taxon>Cytophagales</taxon>
        <taxon>Hymenobacteraceae</taxon>
        <taxon>Hymenobacter</taxon>
    </lineage>
</organism>
<comment type="caution">
    <text evidence="2">The sequence shown here is derived from an EMBL/GenBank/DDBJ whole genome shotgun (WGS) entry which is preliminary data.</text>
</comment>
<name>A0ABS0Q4Y0_9BACT</name>
<proteinExistence type="predicted"/>
<feature type="region of interest" description="Disordered" evidence="1">
    <location>
        <begin position="1"/>
        <end position="24"/>
    </location>
</feature>
<evidence type="ECO:0000256" key="1">
    <source>
        <dbReference type="SAM" id="MobiDB-lite"/>
    </source>
</evidence>
<evidence type="ECO:0000313" key="2">
    <source>
        <dbReference type="EMBL" id="MBH8557403.1"/>
    </source>
</evidence>